<name>A0A8S3RG89_MYTED</name>
<accession>A0A8S3RG89</accession>
<dbReference type="AlphaFoldDB" id="A0A8S3RG89"/>
<dbReference type="GO" id="GO:0008270">
    <property type="term" value="F:zinc ion binding"/>
    <property type="evidence" value="ECO:0007669"/>
    <property type="project" value="UniProtKB-KW"/>
</dbReference>
<feature type="region of interest" description="Disordered" evidence="2">
    <location>
        <begin position="288"/>
        <end position="311"/>
    </location>
</feature>
<dbReference type="Gene3D" id="2.30.30.850">
    <property type="match status" value="1"/>
</dbReference>
<comment type="caution">
    <text evidence="4">The sequence shown here is derived from an EMBL/GenBank/DDBJ whole genome shotgun (WGS) entry which is preliminary data.</text>
</comment>
<dbReference type="Pfam" id="PF22938">
    <property type="entry name" value="Integrase_p58_C"/>
    <property type="match status" value="1"/>
</dbReference>
<dbReference type="Proteomes" id="UP000683360">
    <property type="component" value="Unassembled WGS sequence"/>
</dbReference>
<sequence>MLMFGREIELPVDLLYGQPPQISDNITHQYLAKLIPNLWRIHNIAREKMAAASNRQKQQYDHKIYAHQYKVGDVVWVYNPSKAKGKSPKLQCKWTGPYLIIAVFTDLIYKIQKSEFSREIIIHHDRMKPFIGSFDNWLLKSNNKSSVSIFETADESLYTEEPEKENADHVKMPRRSSCSMQYLIVIGDINLFVFLIYRFQVLFQNTDVLTQFSNCYRLNESSGKSSTPVTSHIALMHTCDICFKNYKDEELLKRHTRYAHSNTFEKCRYCPYEIPTNVKYRMKGHVERKHPEKMHDSKRKEVDHKKKNPKAKIETPAVQNFQLTPIASPTPIYLGIPDDLIIENTHQPNLFPEMPRQTGSPVSLLSLLNDYNNSNSTQLPAPITPLKSPPIEPIFTVVPIDEFYNPKKCTEIIVLDESSLKINPPATPASPKVEPYDPEKPGMDRREVIFKEEIPFYPPRKIDLNSRYGRTYDWSHLQLPSEECRDDPRLQLSCPPSSYIKNEDATWVRKIRNKAREFNTEIKVVPDGYLGVKKEEKVILPDGTIYLLTSTWIPDPEIVKRRNMGIQTDKDMASEIGEFELIELSTEAKETQTDVQTEDTGIQCDILKELFNCF</sequence>
<proteinExistence type="predicted"/>
<feature type="domain" description="C2H2-type" evidence="3">
    <location>
        <begin position="237"/>
        <end position="265"/>
    </location>
</feature>
<keyword evidence="5" id="KW-1185">Reference proteome</keyword>
<dbReference type="PROSITE" id="PS00028">
    <property type="entry name" value="ZINC_FINGER_C2H2_1"/>
    <property type="match status" value="1"/>
</dbReference>
<dbReference type="InterPro" id="IPR013087">
    <property type="entry name" value="Znf_C2H2_type"/>
</dbReference>
<reference evidence="4" key="1">
    <citation type="submission" date="2021-03" db="EMBL/GenBank/DDBJ databases">
        <authorList>
            <person name="Bekaert M."/>
        </authorList>
    </citation>
    <scope>NUCLEOTIDE SEQUENCE</scope>
</reference>
<dbReference type="OrthoDB" id="6278006at2759"/>
<evidence type="ECO:0000313" key="4">
    <source>
        <dbReference type="EMBL" id="CAG2205473.1"/>
    </source>
</evidence>
<feature type="compositionally biased region" description="Basic and acidic residues" evidence="2">
    <location>
        <begin position="289"/>
        <end position="304"/>
    </location>
</feature>
<keyword evidence="1" id="KW-0479">Metal-binding</keyword>
<dbReference type="PROSITE" id="PS50157">
    <property type="entry name" value="ZINC_FINGER_C2H2_2"/>
    <property type="match status" value="1"/>
</dbReference>
<evidence type="ECO:0000256" key="2">
    <source>
        <dbReference type="SAM" id="MobiDB-lite"/>
    </source>
</evidence>
<dbReference type="Gene3D" id="3.30.160.60">
    <property type="entry name" value="Classic Zinc Finger"/>
    <property type="match status" value="1"/>
</dbReference>
<dbReference type="InterPro" id="IPR054465">
    <property type="entry name" value="Integrase_p58-like_C"/>
</dbReference>
<evidence type="ECO:0000313" key="5">
    <source>
        <dbReference type="Proteomes" id="UP000683360"/>
    </source>
</evidence>
<evidence type="ECO:0000259" key="3">
    <source>
        <dbReference type="PROSITE" id="PS50157"/>
    </source>
</evidence>
<evidence type="ECO:0000256" key="1">
    <source>
        <dbReference type="PROSITE-ProRule" id="PRU00042"/>
    </source>
</evidence>
<gene>
    <name evidence="4" type="ORF">MEDL_19839</name>
</gene>
<organism evidence="4 5">
    <name type="scientific">Mytilus edulis</name>
    <name type="common">Blue mussel</name>
    <dbReference type="NCBI Taxonomy" id="6550"/>
    <lineage>
        <taxon>Eukaryota</taxon>
        <taxon>Metazoa</taxon>
        <taxon>Spiralia</taxon>
        <taxon>Lophotrochozoa</taxon>
        <taxon>Mollusca</taxon>
        <taxon>Bivalvia</taxon>
        <taxon>Autobranchia</taxon>
        <taxon>Pteriomorphia</taxon>
        <taxon>Mytilida</taxon>
        <taxon>Mytiloidea</taxon>
        <taxon>Mytilidae</taxon>
        <taxon>Mytilinae</taxon>
        <taxon>Mytilus</taxon>
    </lineage>
</organism>
<keyword evidence="1" id="KW-0862">Zinc</keyword>
<dbReference type="EMBL" id="CAJPWZ010001022">
    <property type="protein sequence ID" value="CAG2205473.1"/>
    <property type="molecule type" value="Genomic_DNA"/>
</dbReference>
<protein>
    <recommendedName>
        <fullName evidence="3">C2H2-type domain-containing protein</fullName>
    </recommendedName>
</protein>
<keyword evidence="1" id="KW-0863">Zinc-finger</keyword>